<dbReference type="NCBIfam" id="TIGR00413">
    <property type="entry name" value="rlpA"/>
    <property type="match status" value="1"/>
</dbReference>
<evidence type="ECO:0000256" key="1">
    <source>
        <dbReference type="RuleBase" id="RU003495"/>
    </source>
</evidence>
<feature type="domain" description="RlpA-like protein double-psi beta-barrel" evidence="2">
    <location>
        <begin position="44"/>
        <end position="134"/>
    </location>
</feature>
<comment type="caution">
    <text evidence="3">The sequence shown here is derived from an EMBL/GenBank/DDBJ whole genome shotgun (WGS) entry which is preliminary data.</text>
</comment>
<evidence type="ECO:0000313" key="4">
    <source>
        <dbReference type="Proteomes" id="UP000316008"/>
    </source>
</evidence>
<evidence type="ECO:0000259" key="2">
    <source>
        <dbReference type="Pfam" id="PF03330"/>
    </source>
</evidence>
<dbReference type="EMBL" id="VLPL01000003">
    <property type="protein sequence ID" value="TSJ45850.1"/>
    <property type="molecule type" value="Genomic_DNA"/>
</dbReference>
<dbReference type="OrthoDB" id="9779128at2"/>
<dbReference type="Proteomes" id="UP000316008">
    <property type="component" value="Unassembled WGS sequence"/>
</dbReference>
<dbReference type="Pfam" id="PF03330">
    <property type="entry name" value="DPBB_1"/>
    <property type="match status" value="1"/>
</dbReference>
<dbReference type="InterPro" id="IPR012997">
    <property type="entry name" value="RplA"/>
</dbReference>
<dbReference type="CDD" id="cd22268">
    <property type="entry name" value="DPBB_RlpA-like"/>
    <property type="match status" value="1"/>
</dbReference>
<proteinExistence type="inferred from homology"/>
<gene>
    <name evidence="3" type="ORF">FO442_08880</name>
</gene>
<keyword evidence="4" id="KW-1185">Reference proteome</keyword>
<dbReference type="InterPro" id="IPR009009">
    <property type="entry name" value="RlpA-like_DPBB"/>
</dbReference>
<sequence length="146" mass="16078">MLLVGSAFPILASQLLNEGSLRYWIFGIITCGFLLSFQLQGPFTQTGNASYYSNKFQGRRTASGAIYHKDSMYCAHKSLKYGTMLKVTNLKNDSIVIVKVVDRMGKSSPHIIDLSMAGAQKLNFVRNGITKVKVEEITPVPVAKAD</sequence>
<evidence type="ECO:0000313" key="3">
    <source>
        <dbReference type="EMBL" id="TSJ45850.1"/>
    </source>
</evidence>
<dbReference type="InterPro" id="IPR036908">
    <property type="entry name" value="RlpA-like_sf"/>
</dbReference>
<accession>A0A556N0Y5</accession>
<dbReference type="PANTHER" id="PTHR34183">
    <property type="entry name" value="ENDOLYTIC PEPTIDOGLYCAN TRANSGLYCOSYLASE RLPA"/>
    <property type="match status" value="1"/>
</dbReference>
<dbReference type="SUPFAM" id="SSF50685">
    <property type="entry name" value="Barwin-like endoglucanases"/>
    <property type="match status" value="1"/>
</dbReference>
<dbReference type="AlphaFoldDB" id="A0A556N0Y5"/>
<name>A0A556N0Y5_9FLAO</name>
<dbReference type="Gene3D" id="2.40.40.10">
    <property type="entry name" value="RlpA-like domain"/>
    <property type="match status" value="1"/>
</dbReference>
<organism evidence="3 4">
    <name type="scientific">Fluviicola chungangensis</name>
    <dbReference type="NCBI Taxonomy" id="2597671"/>
    <lineage>
        <taxon>Bacteria</taxon>
        <taxon>Pseudomonadati</taxon>
        <taxon>Bacteroidota</taxon>
        <taxon>Flavobacteriia</taxon>
        <taxon>Flavobacteriales</taxon>
        <taxon>Crocinitomicaceae</taxon>
        <taxon>Fluviicola</taxon>
    </lineage>
</organism>
<comment type="similarity">
    <text evidence="1">Belongs to the RlpA family.</text>
</comment>
<reference evidence="3 4" key="1">
    <citation type="submission" date="2019-07" db="EMBL/GenBank/DDBJ databases">
        <authorList>
            <person name="Huq M.A."/>
        </authorList>
    </citation>
    <scope>NUCLEOTIDE SEQUENCE [LARGE SCALE GENOMIC DNA]</scope>
    <source>
        <strain evidence="3 4">MAH-3</strain>
    </source>
</reference>
<dbReference type="PANTHER" id="PTHR34183:SF1">
    <property type="entry name" value="ENDOLYTIC PEPTIDOGLYCAN TRANSGLYCOSYLASE RLPA"/>
    <property type="match status" value="1"/>
</dbReference>
<protein>
    <submittedName>
        <fullName evidence="3">Septal ring lytic transglycosylase RlpA family protein</fullName>
    </submittedName>
</protein>